<gene>
    <name evidence="1" type="ORF">SK128_028003</name>
</gene>
<evidence type="ECO:0000313" key="2">
    <source>
        <dbReference type="Proteomes" id="UP001381693"/>
    </source>
</evidence>
<organism evidence="1 2">
    <name type="scientific">Halocaridina rubra</name>
    <name type="common">Hawaiian red shrimp</name>
    <dbReference type="NCBI Taxonomy" id="373956"/>
    <lineage>
        <taxon>Eukaryota</taxon>
        <taxon>Metazoa</taxon>
        <taxon>Ecdysozoa</taxon>
        <taxon>Arthropoda</taxon>
        <taxon>Crustacea</taxon>
        <taxon>Multicrustacea</taxon>
        <taxon>Malacostraca</taxon>
        <taxon>Eumalacostraca</taxon>
        <taxon>Eucarida</taxon>
        <taxon>Decapoda</taxon>
        <taxon>Pleocyemata</taxon>
        <taxon>Caridea</taxon>
        <taxon>Atyoidea</taxon>
        <taxon>Atyidae</taxon>
        <taxon>Halocaridina</taxon>
    </lineage>
</organism>
<name>A0AAN8X9V9_HALRR</name>
<evidence type="ECO:0000313" key="1">
    <source>
        <dbReference type="EMBL" id="KAK7074689.1"/>
    </source>
</evidence>
<dbReference type="EMBL" id="JAXCGZ010011488">
    <property type="protein sequence ID" value="KAK7074689.1"/>
    <property type="molecule type" value="Genomic_DNA"/>
</dbReference>
<accession>A0AAN8X9V9</accession>
<comment type="caution">
    <text evidence="1">The sequence shown here is derived from an EMBL/GenBank/DDBJ whole genome shotgun (WGS) entry which is preliminary data.</text>
</comment>
<reference evidence="1 2" key="1">
    <citation type="submission" date="2023-11" db="EMBL/GenBank/DDBJ databases">
        <title>Halocaridina rubra genome assembly.</title>
        <authorList>
            <person name="Smith C."/>
        </authorList>
    </citation>
    <scope>NUCLEOTIDE SEQUENCE [LARGE SCALE GENOMIC DNA]</scope>
    <source>
        <strain evidence="1">EP-1</strain>
        <tissue evidence="1">Whole</tissue>
    </source>
</reference>
<proteinExistence type="predicted"/>
<dbReference type="AlphaFoldDB" id="A0AAN8X9V9"/>
<sequence length="121" mass="13163">MGELERTVDQLTSSFDTALDRLTESLSDTIEKQVDSSLPLWMRNRPSHNNIGDIEAISGGIAGLGDGVDDGLKVHFENGNTKKVSGSRIDKIPTAESDVEDVEINRPSIGSSFPFNPFLPF</sequence>
<dbReference type="Proteomes" id="UP001381693">
    <property type="component" value="Unassembled WGS sequence"/>
</dbReference>
<feature type="non-terminal residue" evidence="1">
    <location>
        <position position="121"/>
    </location>
</feature>
<keyword evidence="2" id="KW-1185">Reference proteome</keyword>
<protein>
    <submittedName>
        <fullName evidence="1">Uncharacterized protein</fullName>
    </submittedName>
</protein>